<comment type="caution">
    <text evidence="2">The sequence shown here is derived from an EMBL/GenBank/DDBJ whole genome shotgun (WGS) entry which is preliminary data.</text>
</comment>
<reference evidence="2 3" key="1">
    <citation type="journal article" date="2017" name="Nat. Ecol. Evol.">
        <title>Scallop genome provides insights into evolution of bilaterian karyotype and development.</title>
        <authorList>
            <person name="Wang S."/>
            <person name="Zhang J."/>
            <person name="Jiao W."/>
            <person name="Li J."/>
            <person name="Xun X."/>
            <person name="Sun Y."/>
            <person name="Guo X."/>
            <person name="Huan P."/>
            <person name="Dong B."/>
            <person name="Zhang L."/>
            <person name="Hu X."/>
            <person name="Sun X."/>
            <person name="Wang J."/>
            <person name="Zhao C."/>
            <person name="Wang Y."/>
            <person name="Wang D."/>
            <person name="Huang X."/>
            <person name="Wang R."/>
            <person name="Lv J."/>
            <person name="Li Y."/>
            <person name="Zhang Z."/>
            <person name="Liu B."/>
            <person name="Lu W."/>
            <person name="Hui Y."/>
            <person name="Liang J."/>
            <person name="Zhou Z."/>
            <person name="Hou R."/>
            <person name="Li X."/>
            <person name="Liu Y."/>
            <person name="Li H."/>
            <person name="Ning X."/>
            <person name="Lin Y."/>
            <person name="Zhao L."/>
            <person name="Xing Q."/>
            <person name="Dou J."/>
            <person name="Li Y."/>
            <person name="Mao J."/>
            <person name="Guo H."/>
            <person name="Dou H."/>
            <person name="Li T."/>
            <person name="Mu C."/>
            <person name="Jiang W."/>
            <person name="Fu Q."/>
            <person name="Fu X."/>
            <person name="Miao Y."/>
            <person name="Liu J."/>
            <person name="Yu Q."/>
            <person name="Li R."/>
            <person name="Liao H."/>
            <person name="Li X."/>
            <person name="Kong Y."/>
            <person name="Jiang Z."/>
            <person name="Chourrout D."/>
            <person name="Li R."/>
            <person name="Bao Z."/>
        </authorList>
    </citation>
    <scope>NUCLEOTIDE SEQUENCE [LARGE SCALE GENOMIC DNA]</scope>
    <source>
        <strain evidence="2 3">PY_sf001</strain>
    </source>
</reference>
<proteinExistence type="inferred from homology"/>
<dbReference type="STRING" id="6573.A0A210PEW8"/>
<dbReference type="EMBL" id="NEDP02076743">
    <property type="protein sequence ID" value="OWF35029.1"/>
    <property type="molecule type" value="Genomic_DNA"/>
</dbReference>
<dbReference type="InterPro" id="IPR004127">
    <property type="entry name" value="Prefoldin_subunit_alpha"/>
</dbReference>
<dbReference type="SUPFAM" id="SSF46579">
    <property type="entry name" value="Prefoldin"/>
    <property type="match status" value="1"/>
</dbReference>
<dbReference type="PANTHER" id="PTHR13345">
    <property type="entry name" value="MEDIATOR OF RNA POLYMERASE II TRANSCRIPTION SUBUNIT 10"/>
    <property type="match status" value="1"/>
</dbReference>
<gene>
    <name evidence="2" type="ORF">KP79_PYT11370</name>
</gene>
<dbReference type="PANTHER" id="PTHR13345:SF9">
    <property type="entry name" value="PROTEIN UXT"/>
    <property type="match status" value="1"/>
</dbReference>
<keyword evidence="3" id="KW-1185">Reference proteome</keyword>
<dbReference type="Pfam" id="PF02996">
    <property type="entry name" value="Prefoldin"/>
    <property type="match status" value="1"/>
</dbReference>
<dbReference type="Proteomes" id="UP000242188">
    <property type="component" value="Unassembled WGS sequence"/>
</dbReference>
<evidence type="ECO:0000256" key="1">
    <source>
        <dbReference type="ARBA" id="ARBA00007666"/>
    </source>
</evidence>
<accession>A0A210PEW8</accession>
<dbReference type="GO" id="GO:0000122">
    <property type="term" value="P:negative regulation of transcription by RNA polymerase II"/>
    <property type="evidence" value="ECO:0007669"/>
    <property type="project" value="InterPro"/>
</dbReference>
<evidence type="ECO:0000313" key="3">
    <source>
        <dbReference type="Proteomes" id="UP000242188"/>
    </source>
</evidence>
<evidence type="ECO:0000313" key="2">
    <source>
        <dbReference type="EMBL" id="OWF35029.1"/>
    </source>
</evidence>
<dbReference type="AlphaFoldDB" id="A0A210PEW8"/>
<organism evidence="2 3">
    <name type="scientific">Mizuhopecten yessoensis</name>
    <name type="common">Japanese scallop</name>
    <name type="synonym">Patinopecten yessoensis</name>
    <dbReference type="NCBI Taxonomy" id="6573"/>
    <lineage>
        <taxon>Eukaryota</taxon>
        <taxon>Metazoa</taxon>
        <taxon>Spiralia</taxon>
        <taxon>Lophotrochozoa</taxon>
        <taxon>Mollusca</taxon>
        <taxon>Bivalvia</taxon>
        <taxon>Autobranchia</taxon>
        <taxon>Pteriomorphia</taxon>
        <taxon>Pectinida</taxon>
        <taxon>Pectinoidea</taxon>
        <taxon>Pectinidae</taxon>
        <taxon>Mizuhopecten</taxon>
    </lineage>
</organism>
<name>A0A210PEW8_MIZYE</name>
<dbReference type="PRINTS" id="PR01502">
    <property type="entry name" value="UXTPROTEIN"/>
</dbReference>
<dbReference type="InterPro" id="IPR003994">
    <property type="entry name" value="UXT"/>
</dbReference>
<dbReference type="NCBIfam" id="TIGR00293">
    <property type="entry name" value="prefoldin subunit alpha"/>
    <property type="match status" value="1"/>
</dbReference>
<sequence length="165" mass="18951">MSDTIPEKVLAYESFLNETLREDLRKLLEQQDKLYGQIAEYLQLKTVIERIKDADYTKDELKTKVDIGCNFYVQANVPDASRIYVSVGFGFFVEFKMEEALRFIGKKTARLNEQVEKTSKDVAKVKAHIKLVMEVSDLVKTSVIVMKIVTNILGVILYLLHQVTL</sequence>
<dbReference type="CDD" id="cd23158">
    <property type="entry name" value="Prefoldin_UXT"/>
    <property type="match status" value="1"/>
</dbReference>
<protein>
    <submittedName>
        <fullName evidence="2">Protein UXT-like</fullName>
    </submittedName>
</protein>
<dbReference type="InterPro" id="IPR009053">
    <property type="entry name" value="Prefoldin"/>
</dbReference>
<dbReference type="GO" id="GO:0003714">
    <property type="term" value="F:transcription corepressor activity"/>
    <property type="evidence" value="ECO:0007669"/>
    <property type="project" value="InterPro"/>
</dbReference>
<comment type="similarity">
    <text evidence="1">Belongs to the UXT family.</text>
</comment>
<dbReference type="Gene3D" id="1.10.287.370">
    <property type="match status" value="1"/>
</dbReference>
<dbReference type="OrthoDB" id="433124at2759"/>
<dbReference type="GO" id="GO:0016592">
    <property type="term" value="C:mediator complex"/>
    <property type="evidence" value="ECO:0007669"/>
    <property type="project" value="TreeGrafter"/>
</dbReference>
<dbReference type="GO" id="GO:0045944">
    <property type="term" value="P:positive regulation of transcription by RNA polymerase II"/>
    <property type="evidence" value="ECO:0007669"/>
    <property type="project" value="TreeGrafter"/>
</dbReference>